<sequence length="1453" mass="160976">MNLKQSILGFTGLLLIAAALNAQTATTAYQPKIIPPSPNAASIAKFVDVPVSPYTGTADVSIPFYTVKTKSISVPVSISYHTGGIRLAEEAGLVGLGWALSTGGQISRTINDKDDFEGNYFNGSLPVDFPEPKGRLSPHNFAYETSSTPWLYTFRCNYRVYTPTGSVSYFPTMPYFNSYDKEPDLYNFSFPGGGGKFIIGRDGKIILQKQENFKIEYGTNGDYFVITDDHGNKFYFNDKEYLQEATGSAPPKISSWQLSKIITPQKDSIEYNYIDNNSSWTFVKGNTHETLRKGVGGMEDPIYSNDVGTFYLNKTLQNIDWENGQVQFEYETRDDLQDGRKLSCLKVFAKDQSGLHYQKEHKLYYSYFNPVVGGNAFEFLRLRLDSVKEISGNIKLTPYVFNYNMPTTQTSLMGKHYSSVDHWGYFNGVANAISTSSGLDFQKGFTPEFRGIAFINNVSVYLDLPGANREPNSGFMTAFSLQKVQYPTGGSTEFAYEPNYYDYDSSKGGPDGKDFEYTKTVTKAVDIVVNNNGTYTGTVDFSDIYLTSYTNTNANLTVSFRASSSERLNYYHNNLSFGKIQFTFNGNTTDIVTSGLQCSGTMTGNNCSGMVYSKSSDLIISSPTTYSWTGYIDPSIVIANGSNPGFMEIKATITYQTPVHRTTTMMMAGGLRVQSITDYTATGAIAKKKVYNYGYKEDRNSDGTQESYSYGKLMGYVSYARNEVLETSPSPGNYTYKISLSRYSSSISNITSFSSGNIVGYSHVEERTIDPSNDDDNGKIVYTFYNTSDTSFNYAGSRLPGTNNLPSNLNGLTKSKTIFKVLGRGYNELSSTKYYYSTANRIIYNCAKFTHYVNATAYNNNIGGIEPCHTDVNGNPIPSLDACDCPNDLDSATWQLMACFYPAISSERVLLDSTVEKVYDQQVSSKAATTRTYHYYDNNKHYQLTRSKMWDSKSNTLVSSLKYPQDYITSGIYTGNAILDSMIGRNMIGEVIEKRDSIYYAGSSTGYVKGAQLSKYRFLTANVLGLDKQYQLSISSPITNFQPFAVSGSSTSQDSRYRQMISFDGYDNDYNILQFTVPNQPTGSFIYDYNGQYPVAQIVNATSDQVAYTSFESDGKGNWNNYTGVITNATASSPPPTGNKYYNLTAAAILSKGVTSGKTYILSYWSKNGLYTITGGGTPVNATGKTLNGWTYYEQKFTAAGSSITLSGTGAIDEVRLYPFDAQMTTYTYDAFGNTKAVCDINNRPTYYEYDAFQRLRVIRDQDRNVIKKICYNYAGQPSACEGKTFTNTAQSQNFRRSNCSPSYYNGSTVVYTVPANTYFSEISAEDANQQALDDISANGQNYANTNGTCAAPAMISLKYVNPGSTSMTAKFKHVPSGVTYTFTLSPAVTLQTTVGQIMEGGPYDVTITPNSGLYSYNFQVYSYMQMNTGSFNYLNMPSICVTCATVSITNQH</sequence>
<protein>
    <recommendedName>
        <fullName evidence="2">DUF5977 domain-containing protein</fullName>
    </recommendedName>
</protein>
<gene>
    <name evidence="3" type="ORF">I5907_07500</name>
</gene>
<evidence type="ECO:0000256" key="1">
    <source>
        <dbReference type="SAM" id="SignalP"/>
    </source>
</evidence>
<dbReference type="InterPro" id="IPR046020">
    <property type="entry name" value="DUF5977"/>
</dbReference>
<reference evidence="3" key="1">
    <citation type="submission" date="2020-11" db="EMBL/GenBank/DDBJ databases">
        <title>Bacterial whole genome sequence for Panacibacter sp. DH6.</title>
        <authorList>
            <person name="Le V."/>
            <person name="Ko S."/>
            <person name="Ahn C.-Y."/>
            <person name="Oh H.-M."/>
        </authorList>
    </citation>
    <scope>NUCLEOTIDE SEQUENCE</scope>
    <source>
        <strain evidence="3">DH6</strain>
    </source>
</reference>
<proteinExistence type="predicted"/>
<keyword evidence="1" id="KW-0732">Signal</keyword>
<evidence type="ECO:0000313" key="4">
    <source>
        <dbReference type="Proteomes" id="UP000628448"/>
    </source>
</evidence>
<keyword evidence="4" id="KW-1185">Reference proteome</keyword>
<accession>A0A931E895</accession>
<feature type="domain" description="DUF5977" evidence="2">
    <location>
        <begin position="1286"/>
        <end position="1350"/>
    </location>
</feature>
<evidence type="ECO:0000259" key="2">
    <source>
        <dbReference type="Pfam" id="PF19404"/>
    </source>
</evidence>
<dbReference type="EMBL" id="JADWYR010000001">
    <property type="protein sequence ID" value="MBG9376074.1"/>
    <property type="molecule type" value="Genomic_DNA"/>
</dbReference>
<dbReference type="Pfam" id="PF19404">
    <property type="entry name" value="DUF5977"/>
    <property type="match status" value="1"/>
</dbReference>
<evidence type="ECO:0000313" key="3">
    <source>
        <dbReference type="EMBL" id="MBG9376074.1"/>
    </source>
</evidence>
<feature type="signal peptide" evidence="1">
    <location>
        <begin position="1"/>
        <end position="24"/>
    </location>
</feature>
<organism evidence="3 4">
    <name type="scientific">Panacibacter microcysteis</name>
    <dbReference type="NCBI Taxonomy" id="2793269"/>
    <lineage>
        <taxon>Bacteria</taxon>
        <taxon>Pseudomonadati</taxon>
        <taxon>Bacteroidota</taxon>
        <taxon>Chitinophagia</taxon>
        <taxon>Chitinophagales</taxon>
        <taxon>Chitinophagaceae</taxon>
        <taxon>Panacibacter</taxon>
    </lineage>
</organism>
<dbReference type="Proteomes" id="UP000628448">
    <property type="component" value="Unassembled WGS sequence"/>
</dbReference>
<dbReference type="RefSeq" id="WP_196990096.1">
    <property type="nucleotide sequence ID" value="NZ_JADWYR010000001.1"/>
</dbReference>
<feature type="chain" id="PRO_5036723882" description="DUF5977 domain-containing protein" evidence="1">
    <location>
        <begin position="25"/>
        <end position="1453"/>
    </location>
</feature>
<comment type="caution">
    <text evidence="3">The sequence shown here is derived from an EMBL/GenBank/DDBJ whole genome shotgun (WGS) entry which is preliminary data.</text>
</comment>
<name>A0A931E895_9BACT</name>